<evidence type="ECO:0000313" key="1">
    <source>
        <dbReference type="EMBL" id="PHJ17839.1"/>
    </source>
</evidence>
<keyword evidence="2" id="KW-1185">Reference proteome</keyword>
<feature type="non-terminal residue" evidence="1">
    <location>
        <position position="1"/>
    </location>
</feature>
<dbReference type="RefSeq" id="XP_067919553.1">
    <property type="nucleotide sequence ID" value="XM_068068472.1"/>
</dbReference>
<organism evidence="1 2">
    <name type="scientific">Cystoisospora suis</name>
    <dbReference type="NCBI Taxonomy" id="483139"/>
    <lineage>
        <taxon>Eukaryota</taxon>
        <taxon>Sar</taxon>
        <taxon>Alveolata</taxon>
        <taxon>Apicomplexa</taxon>
        <taxon>Conoidasida</taxon>
        <taxon>Coccidia</taxon>
        <taxon>Eucoccidiorida</taxon>
        <taxon>Eimeriorina</taxon>
        <taxon>Sarcocystidae</taxon>
        <taxon>Cystoisospora</taxon>
    </lineage>
</organism>
<comment type="caution">
    <text evidence="1">The sequence shown here is derived from an EMBL/GenBank/DDBJ whole genome shotgun (WGS) entry which is preliminary data.</text>
</comment>
<dbReference type="GeneID" id="94431683"/>
<accession>A0A2C6KL37</accession>
<reference evidence="1 2" key="1">
    <citation type="journal article" date="2017" name="Int. J. Parasitol.">
        <title>The genome of the protozoan parasite Cystoisospora suis and a reverse vaccinology approach to identify vaccine candidates.</title>
        <authorList>
            <person name="Palmieri N."/>
            <person name="Shrestha A."/>
            <person name="Ruttkowski B."/>
            <person name="Beck T."/>
            <person name="Vogl C."/>
            <person name="Tomley F."/>
            <person name="Blake D.P."/>
            <person name="Joachim A."/>
        </authorList>
    </citation>
    <scope>NUCLEOTIDE SEQUENCE [LARGE SCALE GENOMIC DNA]</scope>
    <source>
        <strain evidence="1 2">Wien I</strain>
    </source>
</reference>
<feature type="non-terminal residue" evidence="1">
    <location>
        <position position="58"/>
    </location>
</feature>
<sequence>YYCYYHADGLFFLKRFFLEGMRRFSLRRSLHFLSREFLALTLLRRSLGAPQYPISSHL</sequence>
<proteinExistence type="predicted"/>
<name>A0A2C6KL37_9APIC</name>
<dbReference type="Proteomes" id="UP000221165">
    <property type="component" value="Unassembled WGS sequence"/>
</dbReference>
<gene>
    <name evidence="1" type="ORF">CSUI_008338</name>
</gene>
<dbReference type="EMBL" id="MIGC01004638">
    <property type="protein sequence ID" value="PHJ17839.1"/>
    <property type="molecule type" value="Genomic_DNA"/>
</dbReference>
<dbReference type="AlphaFoldDB" id="A0A2C6KL37"/>
<dbReference type="VEuPathDB" id="ToxoDB:CSUI_008338"/>
<evidence type="ECO:0000313" key="2">
    <source>
        <dbReference type="Proteomes" id="UP000221165"/>
    </source>
</evidence>
<protein>
    <submittedName>
        <fullName evidence="1">Uncharacterized protein</fullName>
    </submittedName>
</protein>